<dbReference type="GO" id="GO:0031510">
    <property type="term" value="C:SUMO activating enzyme complex"/>
    <property type="evidence" value="ECO:0007669"/>
    <property type="project" value="TreeGrafter"/>
</dbReference>
<evidence type="ECO:0000256" key="4">
    <source>
        <dbReference type="ARBA" id="ARBA00022786"/>
    </source>
</evidence>
<dbReference type="PROSITE" id="PS50157">
    <property type="entry name" value="ZINC_FINGER_C2H2_2"/>
    <property type="match status" value="1"/>
</dbReference>
<comment type="similarity">
    <text evidence="3">Belongs to the ubiquitin-activating E1 family.</text>
</comment>
<dbReference type="Pfam" id="PF00899">
    <property type="entry name" value="ThiF"/>
    <property type="match status" value="1"/>
</dbReference>
<dbReference type="PROSITE" id="PS00028">
    <property type="entry name" value="ZINC_FINGER_C2H2_1"/>
    <property type="match status" value="1"/>
</dbReference>
<dbReference type="PANTHER" id="PTHR10953">
    <property type="entry name" value="UBIQUITIN-ACTIVATING ENZYME E1"/>
    <property type="match status" value="1"/>
</dbReference>
<dbReference type="InterPro" id="IPR045886">
    <property type="entry name" value="ThiF/MoeB/HesA"/>
</dbReference>
<dbReference type="InterPro" id="IPR013087">
    <property type="entry name" value="Znf_C2H2_type"/>
</dbReference>
<dbReference type="InterPro" id="IPR035985">
    <property type="entry name" value="Ubiquitin-activating_enz"/>
</dbReference>
<dbReference type="GO" id="GO:0008270">
    <property type="term" value="F:zinc ion binding"/>
    <property type="evidence" value="ECO:0007669"/>
    <property type="project" value="UniProtKB-KW"/>
</dbReference>
<dbReference type="SUPFAM" id="SSF69572">
    <property type="entry name" value="Activating enzymes of the ubiquitin-like proteins"/>
    <property type="match status" value="1"/>
</dbReference>
<keyword evidence="7" id="KW-0862">Zinc</keyword>
<evidence type="ECO:0000313" key="10">
    <source>
        <dbReference type="EMBL" id="KAE8995704.1"/>
    </source>
</evidence>
<evidence type="ECO:0000256" key="6">
    <source>
        <dbReference type="ARBA" id="ARBA00044354"/>
    </source>
</evidence>
<dbReference type="SMART" id="SM00015">
    <property type="entry name" value="IQ"/>
    <property type="match status" value="5"/>
</dbReference>
<dbReference type="InterPro" id="IPR000048">
    <property type="entry name" value="IQ_motif_EF-hand-BS"/>
</dbReference>
<gene>
    <name evidence="10" type="ORF">PF011_g16209</name>
</gene>
<evidence type="ECO:0000256" key="3">
    <source>
        <dbReference type="ARBA" id="ARBA00005673"/>
    </source>
</evidence>
<dbReference type="SMART" id="SM00355">
    <property type="entry name" value="ZnF_C2H2"/>
    <property type="match status" value="2"/>
</dbReference>
<dbReference type="EMBL" id="QXFW01001146">
    <property type="protein sequence ID" value="KAE8995704.1"/>
    <property type="molecule type" value="Genomic_DNA"/>
</dbReference>
<feature type="region of interest" description="Disordered" evidence="8">
    <location>
        <begin position="1429"/>
        <end position="1466"/>
    </location>
</feature>
<evidence type="ECO:0000256" key="7">
    <source>
        <dbReference type="PROSITE-ProRule" id="PRU00042"/>
    </source>
</evidence>
<dbReference type="InterPro" id="IPR000011">
    <property type="entry name" value="UBQ/SUMO-activ_enz_E1-like"/>
</dbReference>
<comment type="caution">
    <text evidence="10">The sequence shown here is derived from an EMBL/GenBank/DDBJ whole genome shotgun (WGS) entry which is preliminary data.</text>
</comment>
<dbReference type="GO" id="GO:0016925">
    <property type="term" value="P:protein sumoylation"/>
    <property type="evidence" value="ECO:0007669"/>
    <property type="project" value="TreeGrafter"/>
</dbReference>
<evidence type="ECO:0000259" key="9">
    <source>
        <dbReference type="PROSITE" id="PS50157"/>
    </source>
</evidence>
<keyword evidence="5" id="KW-0539">Nucleus</keyword>
<evidence type="ECO:0000313" key="11">
    <source>
        <dbReference type="Proteomes" id="UP000460718"/>
    </source>
</evidence>
<evidence type="ECO:0000256" key="1">
    <source>
        <dbReference type="ARBA" id="ARBA00004123"/>
    </source>
</evidence>
<feature type="domain" description="C2H2-type" evidence="9">
    <location>
        <begin position="1517"/>
        <end position="1547"/>
    </location>
</feature>
<dbReference type="Proteomes" id="UP000460718">
    <property type="component" value="Unassembled WGS sequence"/>
</dbReference>
<dbReference type="Gene3D" id="1.20.5.190">
    <property type="match status" value="1"/>
</dbReference>
<dbReference type="InterPro" id="IPR000594">
    <property type="entry name" value="ThiF_NAD_FAD-bd"/>
</dbReference>
<keyword evidence="7" id="KW-0863">Zinc-finger</keyword>
<evidence type="ECO:0000256" key="8">
    <source>
        <dbReference type="SAM" id="MobiDB-lite"/>
    </source>
</evidence>
<organism evidence="10 11">
    <name type="scientific">Phytophthora fragariae</name>
    <dbReference type="NCBI Taxonomy" id="53985"/>
    <lineage>
        <taxon>Eukaryota</taxon>
        <taxon>Sar</taxon>
        <taxon>Stramenopiles</taxon>
        <taxon>Oomycota</taxon>
        <taxon>Peronosporomycetes</taxon>
        <taxon>Peronosporales</taxon>
        <taxon>Peronosporaceae</taxon>
        <taxon>Phytophthora</taxon>
    </lineage>
</organism>
<dbReference type="Gene3D" id="3.40.50.720">
    <property type="entry name" value="NAD(P)-binding Rossmann-like Domain"/>
    <property type="match status" value="1"/>
</dbReference>
<dbReference type="Pfam" id="PF00612">
    <property type="entry name" value="IQ"/>
    <property type="match status" value="3"/>
</dbReference>
<name>A0A6A3JU45_9STRA</name>
<keyword evidence="7" id="KW-0479">Metal-binding</keyword>
<dbReference type="PROSITE" id="PS50096">
    <property type="entry name" value="IQ"/>
    <property type="match status" value="4"/>
</dbReference>
<accession>A0A6A3JU45</accession>
<evidence type="ECO:0000256" key="5">
    <source>
        <dbReference type="ARBA" id="ARBA00023242"/>
    </source>
</evidence>
<dbReference type="GO" id="GO:0019948">
    <property type="term" value="F:SUMO activating enzyme activity"/>
    <property type="evidence" value="ECO:0007669"/>
    <property type="project" value="TreeGrafter"/>
</dbReference>
<dbReference type="PANTHER" id="PTHR10953:SF162">
    <property type="entry name" value="SUMO-ACTIVATING ENZYME SUBUNIT 1"/>
    <property type="match status" value="1"/>
</dbReference>
<keyword evidence="4" id="KW-0833">Ubl conjugation pathway</keyword>
<feature type="region of interest" description="Disordered" evidence="8">
    <location>
        <begin position="1607"/>
        <end position="1634"/>
    </location>
</feature>
<comment type="subcellular location">
    <subcellularLocation>
        <location evidence="1">Nucleus</location>
    </subcellularLocation>
</comment>
<feature type="compositionally biased region" description="Polar residues" evidence="8">
    <location>
        <begin position="1615"/>
        <end position="1624"/>
    </location>
</feature>
<reference evidence="10 11" key="1">
    <citation type="submission" date="2018-09" db="EMBL/GenBank/DDBJ databases">
        <title>Genomic investigation of the strawberry pathogen Phytophthora fragariae indicates pathogenicity is determined by transcriptional variation in three key races.</title>
        <authorList>
            <person name="Adams T.M."/>
            <person name="Armitage A.D."/>
            <person name="Sobczyk M.K."/>
            <person name="Bates H.J."/>
            <person name="Dunwell J.M."/>
            <person name="Nellist C.F."/>
            <person name="Harrison R.J."/>
        </authorList>
    </citation>
    <scope>NUCLEOTIDE SEQUENCE [LARGE SCALE GENOMIC DNA]</scope>
    <source>
        <strain evidence="10 11">SCRP245</strain>
    </source>
</reference>
<dbReference type="PRINTS" id="PR01849">
    <property type="entry name" value="UBIQUITINACT"/>
</dbReference>
<evidence type="ECO:0000256" key="2">
    <source>
        <dbReference type="ARBA" id="ARBA00004718"/>
    </source>
</evidence>
<sequence length="1901" mass="214986">MATEQATTFSAAEAAVYDRQMRLWGVEAQKRLQSSRVLVSGLNALGSELVKNLVLAGVGVTLHDTQRASAAAAASQFFLSEADVGSNRAEACEPRAQELNPLVCVSSLTTPLVELPDAFFAQFAAVCLVGADLAAELRVDALCRVSGAAFFAARSFGFDGLVFADLGAHSFRRGAVGADAAPVTVQFPTLAQAQKVPWSSLQSARKRAPQLPQVFVKNQLLQGYKSREGVEQISSSHEVDFIQYARQQFAANGLDDDYLSPDELQALVRVADTDLVPICAIVAGILGQEVIKAISQRDEPICNYFCLDGVTGTVRRIGLQWANHRANMSTALAAARAKTKGKRMLRNALDAYGDEDTSLSKWNARKKRALEEGKWVWKESVVNANAAIKARFDKEEVQTSLKARFVDIQAAMEEEMSSVIHVDQHGGQLLGPNHPNDSQCCWRERIGGKMHHCTNALPVENKKRTGLQEARPPSAAVASKRFCLWHAKECGYEDHPMERSRAIEIPNELGMCLHCYEATAGTVRATLQKVPPRIGALKVPGVCETNAHKELKRDAMLRLRGAKSSLDAETGRKLGPTSVCAWQREHSEINYMWRCSNRVLMHPVLRGSYLPFCGFHAPRCIQEYGNKGNKEQACPLIDRKNRYGMCRNHLEAHLSTLSFEERGGVLLIDSDFDVPGIKECRKEEVVVPLVRHPLAPKYPPPALDPNNGLNLAMETTHAVVVLPSRLPRSPLEKIVKKVRVLVETVIREVLNHPNPVSVVAKEVLWRVQFLRRAEVVATRIQRIFRGNRARRRVRLLLYEQAAIDRMKACRVLQRFVRGFLGRRRFEHEHENVHKAVPHIQRLLRGALARKHFRELLAAIRLQRNYRWYRQRLLARGFREEILYMQALQRQADANYLEMEKQMNTFRRLRARRVLRAHIVRWKRRQEMHQQEVAERLRSLLGTVKIQRQWRRHHRYMIIKKRYGSAQRIQKRVRGWLTRHMWLGDPGLHFVTHFVSARSGFQYGKVVLEPQPSKSYSYPSWKIRTRFGALAIQRVFRGHLGRLSANARWAAMLRRWEWLGITPTDSSGQLSDAMTVGHQRYGFVLPSFAYHEDRRQHMRPTANEPVPNRGHAYKYQYILDLISDRDGKRGWSLAKEEMYKRQLREEQEWLRAEEARRDAREAEIATKALRKHIASIRDPLAQSMPVAKAIFPVGCIVDVVGKMEGRTIVRQAKVTAIREERGAKRKLSATFGIEYTKPLRNSYGRLEESGEYRVDVARLRHVPLVSAELNTKKTVGVIIQSAIDRLRREIDSRQLDASAAPSNEKGEKALATVDAIAERLRDCREGHDLLYDQRDFVDFVFRNSTLLRVEWLEVVSRIRYGTRFTDEVPAAAQNALRNVSMMEMFHREFTIDRAKSIAEQEAAVHPMPERAQVIEERMMKLGFQHDSKANVYQDSPKPEEEAAIANDPTRPETTPVHTKSALGPGKMSTVDDMMLFREEPTPPNSQNMQRLIYELKTFPREARREQIIHIASRRAHAYVCGHPACGKCFSSRKVARLHQSTSHEGRERLASANPIVDQYLHSYWPQGAPWTEAERKRMVGYFGCSRAGCEKLQFRSQRELNRHHHREHGIDDDYESGSSCPTSSPLPALSEEVASTKRSTTSRRAIWLGAYVVCRSLEAKLGIAPAALTNPKPCSVHDKPVQLCTACFLHQLRPAFPFRLYSAMAVRKQVDPGNGPLRIEAETPPGASEDEEFMIFRDDDDEFCPAVNIWGVYSLGAPPKRKGKDKVTLPDPLSSVLYLKVSTICRDAVGEAWMFGHVLAHRKRAGAKVVGQDGDENEVVPDKARGLVFALLSQIVGSASIHYCSKNVFYRKYVSRAGDSGEVISSSSTTATSTGKRANTLARNLFCRPSHTPETSHQQDED</sequence>
<protein>
    <recommendedName>
        <fullName evidence="6">Ubiquitin-like 1-activating enzyme E1A</fullName>
    </recommendedName>
</protein>
<proteinExistence type="inferred from homology"/>
<dbReference type="GO" id="GO:0005737">
    <property type="term" value="C:cytoplasm"/>
    <property type="evidence" value="ECO:0007669"/>
    <property type="project" value="TreeGrafter"/>
</dbReference>
<comment type="pathway">
    <text evidence="2">Protein modification; protein sumoylation.</text>
</comment>